<feature type="domain" description="Calcineurin-like phosphoesterase" evidence="3">
    <location>
        <begin position="80"/>
        <end position="218"/>
    </location>
</feature>
<name>A0AAV7YQ14_9EUKA</name>
<dbReference type="GO" id="GO:0003993">
    <property type="term" value="F:acid phosphatase activity"/>
    <property type="evidence" value="ECO:0007669"/>
    <property type="project" value="InterPro"/>
</dbReference>
<dbReference type="Pfam" id="PF00149">
    <property type="entry name" value="Metallophos"/>
    <property type="match status" value="2"/>
</dbReference>
<dbReference type="AlphaFoldDB" id="A0AAV7YQ14"/>
<accession>A0AAV7YQ14</accession>
<protein>
    <submittedName>
        <fullName evidence="4">Purple acid phosphatase</fullName>
    </submittedName>
</protein>
<keyword evidence="1 2" id="KW-0732">Signal</keyword>
<feature type="chain" id="PRO_5043832415" evidence="2">
    <location>
        <begin position="21"/>
        <end position="613"/>
    </location>
</feature>
<dbReference type="InterPro" id="IPR039331">
    <property type="entry name" value="PAPs-like"/>
</dbReference>
<dbReference type="PANTHER" id="PTHR22953:SF153">
    <property type="entry name" value="PURPLE ACID PHOSPHATASE"/>
    <property type="match status" value="1"/>
</dbReference>
<reference evidence="4" key="1">
    <citation type="submission" date="2022-08" db="EMBL/GenBank/DDBJ databases">
        <title>Novel sulphate-reducing endosymbionts in the free-living metamonad Anaeramoeba.</title>
        <authorList>
            <person name="Jerlstrom-Hultqvist J."/>
            <person name="Cepicka I."/>
            <person name="Gallot-Lavallee L."/>
            <person name="Salas-Leiva D."/>
            <person name="Curtis B.A."/>
            <person name="Zahonova K."/>
            <person name="Pipaliya S."/>
            <person name="Dacks J."/>
            <person name="Roger A.J."/>
        </authorList>
    </citation>
    <scope>NUCLEOTIDE SEQUENCE</scope>
    <source>
        <strain evidence="4">Busselton2</strain>
    </source>
</reference>
<organism evidence="4 5">
    <name type="scientific">Anaeramoeba flamelloides</name>
    <dbReference type="NCBI Taxonomy" id="1746091"/>
    <lineage>
        <taxon>Eukaryota</taxon>
        <taxon>Metamonada</taxon>
        <taxon>Anaeramoebidae</taxon>
        <taxon>Anaeramoeba</taxon>
    </lineage>
</organism>
<proteinExistence type="predicted"/>
<comment type="caution">
    <text evidence="4">The sequence shown here is derived from an EMBL/GenBank/DDBJ whole genome shotgun (WGS) entry which is preliminary data.</text>
</comment>
<dbReference type="Proteomes" id="UP001146793">
    <property type="component" value="Unassembled WGS sequence"/>
</dbReference>
<dbReference type="Gene3D" id="3.60.21.10">
    <property type="match status" value="2"/>
</dbReference>
<evidence type="ECO:0000259" key="3">
    <source>
        <dbReference type="Pfam" id="PF00149"/>
    </source>
</evidence>
<feature type="domain" description="Calcineurin-like phosphoesterase" evidence="3">
    <location>
        <begin position="301"/>
        <end position="495"/>
    </location>
</feature>
<evidence type="ECO:0000313" key="5">
    <source>
        <dbReference type="Proteomes" id="UP001146793"/>
    </source>
</evidence>
<gene>
    <name evidence="4" type="ORF">M0812_20506</name>
</gene>
<evidence type="ECO:0000256" key="1">
    <source>
        <dbReference type="ARBA" id="ARBA00022729"/>
    </source>
</evidence>
<dbReference type="PANTHER" id="PTHR22953">
    <property type="entry name" value="ACID PHOSPHATASE RELATED"/>
    <property type="match status" value="1"/>
</dbReference>
<feature type="signal peptide" evidence="2">
    <location>
        <begin position="1"/>
        <end position="20"/>
    </location>
</feature>
<dbReference type="InterPro" id="IPR029052">
    <property type="entry name" value="Metallo-depent_PP-like"/>
</dbReference>
<evidence type="ECO:0000313" key="4">
    <source>
        <dbReference type="EMBL" id="KAJ3431594.1"/>
    </source>
</evidence>
<dbReference type="InterPro" id="IPR004843">
    <property type="entry name" value="Calcineurin-like_PHP"/>
</dbReference>
<dbReference type="SUPFAM" id="SSF56300">
    <property type="entry name" value="Metallo-dependent phosphatases"/>
    <property type="match status" value="2"/>
</dbReference>
<dbReference type="EMBL" id="JANTQA010000047">
    <property type="protein sequence ID" value="KAJ3431594.1"/>
    <property type="molecule type" value="Genomic_DNA"/>
</dbReference>
<sequence>MRSVIIVAILSILLLSNGLCWRFTITASSLSSHGRWTHTLNELKRYYTDEGLFHIEVGDNNPIADSHEDFKSTFGSDAVFVSVVGNHEATEQAQMDYLHTLYDSYPNVVNAGPSGTSKTTYSMDWNNAHIVVLNLYYDGSSEGSGSGGVVDELYEWLKDDLSETEQPIKLVFGHEPAYPEYRHRSDSLNEDEENRDRFWKLLNDEKVLAYFSGHTHYYYNSRVGSSAWEDYTWGIEVGNAGTESFQNFLNVEVDENGGSIDVSVYEGTQSNDFCLVEDFTIAVDRVKRATPELSKDTWRFTVTADPRSKGTNWRHVLEEIKRIRSGIGEFHVCAGDVDPVEERHNDFKQIFGDDEVFIPTMGNHEIESQDDIDYLNSLFSTYPNVQKNGPVNSEHSTFSMDINNAHIIVINPYYDGESDHGSSGDVVDELYDWLVDDLGETTQPIRFIFAHEPAFPEYRHQSDSLNQEHANRDRFWKLLTENDVLAFFVGHTHMYYDKLVSSTRWDPITWQIDAGDGGNSPPSNFINVDVDNKGESAFITVYQGTSSTDFEVINEFQIVPGSYDPNPSQTPTPTPTRTCTPNPFQDIVSGDVLINASSSFILIALSFIFFTLI</sequence>
<evidence type="ECO:0000256" key="2">
    <source>
        <dbReference type="SAM" id="SignalP"/>
    </source>
</evidence>